<evidence type="ECO:0000256" key="1">
    <source>
        <dbReference type="SAM" id="MobiDB-lite"/>
    </source>
</evidence>
<sequence>MGSAPSKAAVPAVGPADVFAQDVGRLVQHKARAQQRVPSKPVNHGGGLRARGQSSRVNKDDDSGLADDAGGPRAPRLDRHERAELRRRDPRAVPQGVRERKPSLDDRRCPSRRAPPDPKGVQFAAIKQYLTKRDEVKYLWLDWPCMWQANKEGQREITVDEKAEFDLMLSEVNMLYLGCRVVILLDMTYLSRFWTLYEAWLSQMKPTSTGLKPALISDASRCDVVPIMGANDAFRSALLSTIANQMSSASLAAKYLRNDDILVTNASDKEKQLDRVSGLDYRVIQVEIDAQAEAGSTVQMQRVLAAGYGHSLGLLKDGTVTACGWDGTVTACGRDANGDDSDGQRSGVAQWRDGTFTACGCNGRGQAPGK</sequence>
<proteinExistence type="predicted"/>
<evidence type="ECO:0008006" key="4">
    <source>
        <dbReference type="Google" id="ProtNLM"/>
    </source>
</evidence>
<organism evidence="2 3">
    <name type="scientific">Prorocentrum cordatum</name>
    <dbReference type="NCBI Taxonomy" id="2364126"/>
    <lineage>
        <taxon>Eukaryota</taxon>
        <taxon>Sar</taxon>
        <taxon>Alveolata</taxon>
        <taxon>Dinophyceae</taxon>
        <taxon>Prorocentrales</taxon>
        <taxon>Prorocentraceae</taxon>
        <taxon>Prorocentrum</taxon>
    </lineage>
</organism>
<feature type="region of interest" description="Disordered" evidence="1">
    <location>
        <begin position="27"/>
        <end position="118"/>
    </location>
</feature>
<accession>A0ABN9S3R8</accession>
<gene>
    <name evidence="2" type="ORF">PCOR1329_LOCUS26273</name>
</gene>
<evidence type="ECO:0000313" key="2">
    <source>
        <dbReference type="EMBL" id="CAK0826425.1"/>
    </source>
</evidence>
<dbReference type="Proteomes" id="UP001189429">
    <property type="component" value="Unassembled WGS sequence"/>
</dbReference>
<evidence type="ECO:0000313" key="3">
    <source>
        <dbReference type="Proteomes" id="UP001189429"/>
    </source>
</evidence>
<reference evidence="2" key="1">
    <citation type="submission" date="2023-10" db="EMBL/GenBank/DDBJ databases">
        <authorList>
            <person name="Chen Y."/>
            <person name="Shah S."/>
            <person name="Dougan E. K."/>
            <person name="Thang M."/>
            <person name="Chan C."/>
        </authorList>
    </citation>
    <scope>NUCLEOTIDE SEQUENCE [LARGE SCALE GENOMIC DNA]</scope>
</reference>
<feature type="compositionally biased region" description="Basic and acidic residues" evidence="1">
    <location>
        <begin position="75"/>
        <end position="109"/>
    </location>
</feature>
<dbReference type="EMBL" id="CAUYUJ010009313">
    <property type="protein sequence ID" value="CAK0826425.1"/>
    <property type="molecule type" value="Genomic_DNA"/>
</dbReference>
<comment type="caution">
    <text evidence="2">The sequence shown here is derived from an EMBL/GenBank/DDBJ whole genome shotgun (WGS) entry which is preliminary data.</text>
</comment>
<dbReference type="SUPFAM" id="SSF50985">
    <property type="entry name" value="RCC1/BLIP-II"/>
    <property type="match status" value="1"/>
</dbReference>
<dbReference type="InterPro" id="IPR009091">
    <property type="entry name" value="RCC1/BLIP-II"/>
</dbReference>
<name>A0ABN9S3R8_9DINO</name>
<keyword evidence="3" id="KW-1185">Reference proteome</keyword>
<protein>
    <recommendedName>
        <fullName evidence="4">Trafficking protein particle complex 8</fullName>
    </recommendedName>
</protein>